<evidence type="ECO:0000313" key="3">
    <source>
        <dbReference type="Proteomes" id="UP000246121"/>
    </source>
</evidence>
<gene>
    <name evidence="2" type="ORF">C4B63_20g26</name>
</gene>
<feature type="compositionally biased region" description="Polar residues" evidence="1">
    <location>
        <begin position="63"/>
        <end position="77"/>
    </location>
</feature>
<dbReference type="VEuPathDB" id="TriTrypDB:TcCLB.504253.50"/>
<comment type="caution">
    <text evidence="2">The sequence shown here is derived from an EMBL/GenBank/DDBJ whole genome shotgun (WGS) entry which is preliminary data.</text>
</comment>
<dbReference type="VEuPathDB" id="TriTrypDB:TcCL_NonESM02395"/>
<protein>
    <submittedName>
        <fullName evidence="2">Uncharacterized protein</fullName>
    </submittedName>
</protein>
<dbReference type="VEuPathDB" id="TriTrypDB:TcBrA4_0122570"/>
<proteinExistence type="predicted"/>
<dbReference type="VEuPathDB" id="TriTrypDB:TcCLB.507737.20"/>
<dbReference type="VEuPathDB" id="TriTrypDB:C3747_225g11"/>
<feature type="region of interest" description="Disordered" evidence="1">
    <location>
        <begin position="802"/>
        <end position="824"/>
    </location>
</feature>
<dbReference type="VEuPathDB" id="TriTrypDB:BCY84_19029"/>
<sequence>MEESTNIPTAPISPLPPEHTAMPTTTEVIDAVSESISRATSKPSLRRQVGVVILPNSYDESESTASRVQSASNSAVRSATAAKGGRSSAEVRQPTGKKGTAKGNEGTSPVKRPSTRSPVTTPPVSAAAASSARHASGLNRLASLTRLSSSQKEGDKSASSTGARNGRRSPSKPAGKTRASSGSRRRESTLGKDRRGSSARHRRSMDTGKKKIKRNLQALMNTEERFRAAIEVECEAGWNEMMVEISIDSFEPQRRNILQTQEELCRVRSECDTAMKNAENALKRLIKCNSHFLQKARATGVDLLREEKILELDVPHTTPNIINEEEILSCARDPSSYLTESYVPVKRKDAEQEDEIARIGRFFLELAQQLDGTVSLTEKSFILTVEQTDEVEKHTAMLTSSFSSLIQRVKRLVEQQRQKMELMQGVINEQATRMKVADDFLRETTAKHHVEVESAIQVCREFGMELRRRMDALEKDVLDNLSDLIQRSTEVCIENNAFHDHAQLLLNKESTIQRYMSKMETVIVEQGKLLRDVRLRLLQLWKERCGEGDEERSTLAHSGLPKIYQTALEACDRDTLLRLLHFVSLNSDDVPALLISALDEHESFIKGNTEEARAVAERSATEAAVRALLEKLYEEGDIKFNLRPCSASIADAINEMVLRYNTYMTELDKKERRAARRRDMEKLFPPYPFFDSRTPVPEEYAAEIASRPSVQKKRPAICDGNANRMQPDIKTPNFQGGSITLPGINSKKKEDNSNFAQTLTETCHVLSYLRQSHPSALEPPGTATVVGFGRWGGKLAQRGADTRAYSAGGGDGGGGGGGDVANTSSAQDNAEAIRLAIGSRPHPPPRVPPRVSIMQHVLEHHCHDVNTLPAPPQSQCRLFPGEDAPFLKQQRFVFEANS</sequence>
<feature type="compositionally biased region" description="Polar residues" evidence="1">
    <location>
        <begin position="145"/>
        <end position="163"/>
    </location>
</feature>
<dbReference type="VEuPathDB" id="TriTrypDB:TCSYLVIO_003920"/>
<dbReference type="EMBL" id="PRFA01000020">
    <property type="protein sequence ID" value="PWU95834.1"/>
    <property type="molecule type" value="Genomic_DNA"/>
</dbReference>
<feature type="compositionally biased region" description="Basic and acidic residues" evidence="1">
    <location>
        <begin position="184"/>
        <end position="196"/>
    </location>
</feature>
<dbReference type="VEuPathDB" id="TriTrypDB:TCDM_03570"/>
<dbReference type="Proteomes" id="UP000246121">
    <property type="component" value="Unassembled WGS sequence"/>
</dbReference>
<dbReference type="VEuPathDB" id="TriTrypDB:TcG_01968"/>
<evidence type="ECO:0000256" key="1">
    <source>
        <dbReference type="SAM" id="MobiDB-lite"/>
    </source>
</evidence>
<accession>A0A2V2VI54</accession>
<evidence type="ECO:0000313" key="2">
    <source>
        <dbReference type="EMBL" id="PWU95834.1"/>
    </source>
</evidence>
<dbReference type="VEuPathDB" id="TriTrypDB:Tc_MARK_2615"/>
<dbReference type="VEuPathDB" id="TriTrypDB:ECC02_007099"/>
<reference evidence="2 3" key="1">
    <citation type="journal article" date="2018" name="Microb. Genom.">
        <title>Expanding an expanded genome: long-read sequencing of Trypanosoma cruzi.</title>
        <authorList>
            <person name="Berna L."/>
            <person name="Rodriguez M."/>
            <person name="Chiribao M.L."/>
            <person name="Parodi-Talice A."/>
            <person name="Pita S."/>
            <person name="Rijo G."/>
            <person name="Alvarez-Valin F."/>
            <person name="Robello C."/>
        </authorList>
    </citation>
    <scope>NUCLEOTIDE SEQUENCE [LARGE SCALE GENOMIC DNA]</scope>
    <source>
        <strain evidence="2 3">Dm28c</strain>
    </source>
</reference>
<feature type="region of interest" description="Disordered" evidence="1">
    <location>
        <begin position="1"/>
        <end position="23"/>
    </location>
</feature>
<feature type="compositionally biased region" description="Gly residues" evidence="1">
    <location>
        <begin position="807"/>
        <end position="819"/>
    </location>
</feature>
<dbReference type="VEuPathDB" id="TriTrypDB:C4B63_20g26"/>
<organism evidence="2 3">
    <name type="scientific">Trypanosoma cruzi</name>
    <dbReference type="NCBI Taxonomy" id="5693"/>
    <lineage>
        <taxon>Eukaryota</taxon>
        <taxon>Discoba</taxon>
        <taxon>Euglenozoa</taxon>
        <taxon>Kinetoplastea</taxon>
        <taxon>Metakinetoplastina</taxon>
        <taxon>Trypanosomatida</taxon>
        <taxon>Trypanosomatidae</taxon>
        <taxon>Trypanosoma</taxon>
        <taxon>Schizotrypanum</taxon>
    </lineage>
</organism>
<name>A0A2V2VI54_TRYCR</name>
<dbReference type="AlphaFoldDB" id="A0A2V2VI54"/>
<feature type="region of interest" description="Disordered" evidence="1">
    <location>
        <begin position="56"/>
        <end position="212"/>
    </location>
</feature>
<feature type="compositionally biased region" description="Low complexity" evidence="1">
    <location>
        <begin position="115"/>
        <end position="136"/>
    </location>
</feature>